<protein>
    <recommendedName>
        <fullName evidence="7 8">Glucose-methanol-choline oxidoreductase N-terminal domain-containing protein</fullName>
    </recommendedName>
</protein>
<gene>
    <name evidence="9" type="ORF">CINC_LOCUS943</name>
</gene>
<organism evidence="9 10">
    <name type="scientific">Chrysodeixis includens</name>
    <name type="common">Soybean looper</name>
    <name type="synonym">Pseudoplusia includens</name>
    <dbReference type="NCBI Taxonomy" id="689277"/>
    <lineage>
        <taxon>Eukaryota</taxon>
        <taxon>Metazoa</taxon>
        <taxon>Ecdysozoa</taxon>
        <taxon>Arthropoda</taxon>
        <taxon>Hexapoda</taxon>
        <taxon>Insecta</taxon>
        <taxon>Pterygota</taxon>
        <taxon>Neoptera</taxon>
        <taxon>Endopterygota</taxon>
        <taxon>Lepidoptera</taxon>
        <taxon>Glossata</taxon>
        <taxon>Ditrysia</taxon>
        <taxon>Noctuoidea</taxon>
        <taxon>Noctuidae</taxon>
        <taxon>Plusiinae</taxon>
        <taxon>Chrysodeixis</taxon>
    </lineage>
</organism>
<dbReference type="Pfam" id="PF00732">
    <property type="entry name" value="GMC_oxred_N"/>
    <property type="match status" value="1"/>
</dbReference>
<dbReference type="EMBL" id="LR824013">
    <property type="protein sequence ID" value="CAH0579129.1"/>
    <property type="molecule type" value="Genomic_DNA"/>
</dbReference>
<dbReference type="Gene3D" id="3.50.50.60">
    <property type="entry name" value="FAD/NAD(P)-binding domain"/>
    <property type="match status" value="1"/>
</dbReference>
<dbReference type="SUPFAM" id="SSF51905">
    <property type="entry name" value="FAD/NAD(P)-binding domain"/>
    <property type="match status" value="1"/>
</dbReference>
<keyword evidence="10" id="KW-1185">Reference proteome</keyword>
<evidence type="ECO:0000256" key="5">
    <source>
        <dbReference type="PIRSR" id="PIRSR000137-2"/>
    </source>
</evidence>
<dbReference type="Pfam" id="PF05199">
    <property type="entry name" value="GMC_oxred_C"/>
    <property type="match status" value="1"/>
</dbReference>
<feature type="binding site" evidence="5">
    <location>
        <position position="299"/>
    </location>
    <ligand>
        <name>FAD</name>
        <dbReference type="ChEBI" id="CHEBI:57692"/>
    </ligand>
</feature>
<evidence type="ECO:0000256" key="6">
    <source>
        <dbReference type="RuleBase" id="RU003968"/>
    </source>
</evidence>
<dbReference type="Gene3D" id="3.30.560.10">
    <property type="entry name" value="Glucose Oxidase, domain 3"/>
    <property type="match status" value="1"/>
</dbReference>
<evidence type="ECO:0000259" key="8">
    <source>
        <dbReference type="PROSITE" id="PS00624"/>
    </source>
</evidence>
<dbReference type="PROSITE" id="PS00623">
    <property type="entry name" value="GMC_OXRED_1"/>
    <property type="match status" value="1"/>
</dbReference>
<dbReference type="AlphaFoldDB" id="A0A9P0BJM3"/>
<dbReference type="GO" id="GO:0050660">
    <property type="term" value="F:flavin adenine dinucleotide binding"/>
    <property type="evidence" value="ECO:0007669"/>
    <property type="project" value="InterPro"/>
</dbReference>
<dbReference type="GO" id="GO:0016614">
    <property type="term" value="F:oxidoreductase activity, acting on CH-OH group of donors"/>
    <property type="evidence" value="ECO:0007669"/>
    <property type="project" value="InterPro"/>
</dbReference>
<evidence type="ECO:0000313" key="9">
    <source>
        <dbReference type="EMBL" id="CAH0579129.1"/>
    </source>
</evidence>
<evidence type="ECO:0000256" key="1">
    <source>
        <dbReference type="ARBA" id="ARBA00001974"/>
    </source>
</evidence>
<keyword evidence="3 6" id="KW-0285">Flavoprotein</keyword>
<dbReference type="Proteomes" id="UP001154114">
    <property type="component" value="Chromosome 10"/>
</dbReference>
<dbReference type="PROSITE" id="PS00624">
    <property type="entry name" value="GMC_OXRED_2"/>
    <property type="match status" value="1"/>
</dbReference>
<dbReference type="PANTHER" id="PTHR11552">
    <property type="entry name" value="GLUCOSE-METHANOL-CHOLINE GMC OXIDOREDUCTASE"/>
    <property type="match status" value="1"/>
</dbReference>
<feature type="domain" description="Glucose-methanol-choline oxidoreductase N-terminal" evidence="7">
    <location>
        <begin position="154"/>
        <end position="177"/>
    </location>
</feature>
<feature type="binding site" evidence="5">
    <location>
        <begin position="164"/>
        <end position="167"/>
    </location>
    <ligand>
        <name>FAD</name>
        <dbReference type="ChEBI" id="CHEBI:57692"/>
    </ligand>
</feature>
<evidence type="ECO:0000256" key="2">
    <source>
        <dbReference type="ARBA" id="ARBA00010790"/>
    </source>
</evidence>
<reference evidence="9" key="1">
    <citation type="submission" date="2021-12" db="EMBL/GenBank/DDBJ databases">
        <authorList>
            <person name="King R."/>
        </authorList>
    </citation>
    <scope>NUCLEOTIDE SEQUENCE</scope>
</reference>
<dbReference type="InterPro" id="IPR007867">
    <property type="entry name" value="GMC_OxRtase_C"/>
</dbReference>
<dbReference type="PANTHER" id="PTHR11552:SF147">
    <property type="entry name" value="CHOLINE DEHYDROGENASE, MITOCHONDRIAL"/>
    <property type="match status" value="1"/>
</dbReference>
<comment type="similarity">
    <text evidence="2 6">Belongs to the GMC oxidoreductase family.</text>
</comment>
<keyword evidence="4 5" id="KW-0274">FAD</keyword>
<sequence length="636" mass="70609">MDSTAELGSSVEMLCSSAMSVLQLPYSQSLFTTPCLSLFQWTSPQSLVAVFKCFAAAQCLLSHDSMLDNKGINTFDFIIVGAGSAGCVLANRLSENEDWNVLLLEAGGDPPITSDIPGLQTLLYKSEYDWQYKTVNDGVTSQAIDNGQVTWTKGKLLGGSSSINALVYVTGNDHDYQRWYDAGNKEWSVDEVRRCFKKAESLQNQDMLRDPTISTRYGHNGPQTVNRFNNTYRWYTDKIIKSWSELGFKNTKDLNVENYMGAGILTATASNGVRRSTYKTYLKQAEKRSNLKIIKNALVTKVLIDANFIAYGVEVKEYGLKKTYLATREVILSAGSISSPQILMLSGVGPQEHLETHNVECFVNSPMVGQNLQDHALMPVTIYGDKPGSVTLGEFLKHITDYLLYRKGFLAQSSVVTDAGLFFSTLENASYPNSQSHVTVVNKNFPLVNLNLKGTFGYNDAVLESITDLNQKYALYFFEYLLLHPYSRGNVSLASNDPTDLPLIYANYFDDPRDLEIAVRAIKTLTKILNTPYFRSINAFLGRMNVPACNSLELDSEAYWKCICTNLVTSIFHPVGTCQMGPSINTSVVDSRLRVHGVKRLRVIDAGVMPTTTSGNTNGPTIMIAERGAELIKEDY</sequence>
<feature type="domain" description="Glucose-methanol-choline oxidoreductase N-terminal" evidence="8">
    <location>
        <begin position="335"/>
        <end position="349"/>
    </location>
</feature>
<evidence type="ECO:0000313" key="10">
    <source>
        <dbReference type="Proteomes" id="UP001154114"/>
    </source>
</evidence>
<evidence type="ECO:0000259" key="7">
    <source>
        <dbReference type="PROSITE" id="PS00623"/>
    </source>
</evidence>
<dbReference type="PIRSF" id="PIRSF000137">
    <property type="entry name" value="Alcohol_oxidase"/>
    <property type="match status" value="1"/>
</dbReference>
<dbReference type="OrthoDB" id="269227at2759"/>
<evidence type="ECO:0000256" key="3">
    <source>
        <dbReference type="ARBA" id="ARBA00022630"/>
    </source>
</evidence>
<proteinExistence type="inferred from homology"/>
<dbReference type="InterPro" id="IPR000172">
    <property type="entry name" value="GMC_OxRdtase_N"/>
</dbReference>
<accession>A0A9P0BJM3</accession>
<name>A0A9P0BJM3_CHRIL</name>
<dbReference type="InterPro" id="IPR036188">
    <property type="entry name" value="FAD/NAD-bd_sf"/>
</dbReference>
<dbReference type="SUPFAM" id="SSF54373">
    <property type="entry name" value="FAD-linked reductases, C-terminal domain"/>
    <property type="match status" value="1"/>
</dbReference>
<comment type="cofactor">
    <cofactor evidence="1 5">
        <name>FAD</name>
        <dbReference type="ChEBI" id="CHEBI:57692"/>
    </cofactor>
</comment>
<dbReference type="InterPro" id="IPR012132">
    <property type="entry name" value="GMC_OxRdtase"/>
</dbReference>
<evidence type="ECO:0000256" key="4">
    <source>
        <dbReference type="ARBA" id="ARBA00022827"/>
    </source>
</evidence>